<dbReference type="EMBL" id="JARBHB010000001">
    <property type="protein sequence ID" value="KAJ8895296.1"/>
    <property type="molecule type" value="Genomic_DNA"/>
</dbReference>
<comment type="caution">
    <text evidence="1">The sequence shown here is derived from an EMBL/GenBank/DDBJ whole genome shotgun (WGS) entry which is preliminary data.</text>
</comment>
<accession>A0ABQ9IG28</accession>
<organism evidence="1 2">
    <name type="scientific">Dryococelus australis</name>
    <dbReference type="NCBI Taxonomy" id="614101"/>
    <lineage>
        <taxon>Eukaryota</taxon>
        <taxon>Metazoa</taxon>
        <taxon>Ecdysozoa</taxon>
        <taxon>Arthropoda</taxon>
        <taxon>Hexapoda</taxon>
        <taxon>Insecta</taxon>
        <taxon>Pterygota</taxon>
        <taxon>Neoptera</taxon>
        <taxon>Polyneoptera</taxon>
        <taxon>Phasmatodea</taxon>
        <taxon>Verophasmatodea</taxon>
        <taxon>Anareolatae</taxon>
        <taxon>Phasmatidae</taxon>
        <taxon>Eurycanthinae</taxon>
        <taxon>Dryococelus</taxon>
    </lineage>
</organism>
<sequence length="355" mass="40372">MVTYYLQTWWHTGNQHDGIQDGVRMTRLTQREVQIPVVMQLVNRSVMFLHSPSAELKRVPFHFGGHVEIPLCQNWRMWRIIDDRDGFVHCKFFTVMTSRGCYAVESYKSIEAGRSSFQYSSYTERQKSSLSTIYVDWNIFSTNLPVTGISCVQMNHKASLNSAAAATARVQWAPRRSLVSGRNTFRFSRPPPLVAGPCCVRRVCTTLNKQQPTLQHFTTRYCILGKQPNKFLTRAAANEQRAEARKFIELWILAYKSFRMRGATVDERLVCSPPTKAIRVQYPAGSLRNFACGNRAGRCRWTARFLGDLPSPPPFHSGAAPYSPQSPSSALKMLLTRLGRDIFLALLTRNSSHAK</sequence>
<keyword evidence="2" id="KW-1185">Reference proteome</keyword>
<proteinExistence type="predicted"/>
<gene>
    <name evidence="1" type="ORF">PR048_000621</name>
</gene>
<evidence type="ECO:0000313" key="2">
    <source>
        <dbReference type="Proteomes" id="UP001159363"/>
    </source>
</evidence>
<protein>
    <submittedName>
        <fullName evidence="1">Uncharacterized protein</fullName>
    </submittedName>
</protein>
<reference evidence="1 2" key="1">
    <citation type="submission" date="2023-02" db="EMBL/GenBank/DDBJ databases">
        <title>LHISI_Scaffold_Assembly.</title>
        <authorList>
            <person name="Stuart O.P."/>
            <person name="Cleave R."/>
            <person name="Magrath M.J.L."/>
            <person name="Mikheyev A.S."/>
        </authorList>
    </citation>
    <scope>NUCLEOTIDE SEQUENCE [LARGE SCALE GENOMIC DNA]</scope>
    <source>
        <strain evidence="1">Daus_M_001</strain>
        <tissue evidence="1">Leg muscle</tissue>
    </source>
</reference>
<name>A0ABQ9IG28_9NEOP</name>
<dbReference type="Proteomes" id="UP001159363">
    <property type="component" value="Chromosome 1"/>
</dbReference>
<evidence type="ECO:0000313" key="1">
    <source>
        <dbReference type="EMBL" id="KAJ8895296.1"/>
    </source>
</evidence>